<dbReference type="PANTHER" id="PTHR24345:SF0">
    <property type="entry name" value="CELL CYCLE SERINE_THREONINE-PROTEIN KINASE CDC5_MSD2"/>
    <property type="match status" value="1"/>
</dbReference>
<comment type="catalytic activity">
    <reaction evidence="13">
        <text>L-threonyl-[protein] + ATP = O-phospho-L-threonyl-[protein] + ADP + H(+)</text>
        <dbReference type="Rhea" id="RHEA:46608"/>
        <dbReference type="Rhea" id="RHEA-COMP:11060"/>
        <dbReference type="Rhea" id="RHEA-COMP:11605"/>
        <dbReference type="ChEBI" id="CHEBI:15378"/>
        <dbReference type="ChEBI" id="CHEBI:30013"/>
        <dbReference type="ChEBI" id="CHEBI:30616"/>
        <dbReference type="ChEBI" id="CHEBI:61977"/>
        <dbReference type="ChEBI" id="CHEBI:456216"/>
        <dbReference type="EC" id="2.7.11.1"/>
    </reaction>
</comment>
<dbReference type="InterPro" id="IPR011009">
    <property type="entry name" value="Kinase-like_dom_sf"/>
</dbReference>
<evidence type="ECO:0000256" key="9">
    <source>
        <dbReference type="ARBA" id="ARBA00022777"/>
    </source>
</evidence>
<dbReference type="PROSITE" id="PS00107">
    <property type="entry name" value="PROTEIN_KINASE_ATP"/>
    <property type="match status" value="1"/>
</dbReference>
<dbReference type="PANTHER" id="PTHR24345">
    <property type="entry name" value="SERINE/THREONINE-PROTEIN KINASE PLK"/>
    <property type="match status" value="1"/>
</dbReference>
<feature type="domain" description="Protein kinase" evidence="16">
    <location>
        <begin position="42"/>
        <end position="299"/>
    </location>
</feature>
<dbReference type="AlphaFoldDB" id="A0A1R2BC33"/>
<dbReference type="Gene3D" id="1.10.510.10">
    <property type="entry name" value="Transferase(Phosphotransferase) domain 1"/>
    <property type="match status" value="1"/>
</dbReference>
<evidence type="ECO:0000256" key="11">
    <source>
        <dbReference type="ARBA" id="ARBA00022840"/>
    </source>
</evidence>
<keyword evidence="8 15" id="KW-0547">Nucleotide-binding</keyword>
<keyword evidence="11 15" id="KW-0067">ATP-binding</keyword>
<dbReference type="SUPFAM" id="SSF47473">
    <property type="entry name" value="EF-hand"/>
    <property type="match status" value="1"/>
</dbReference>
<evidence type="ECO:0000256" key="13">
    <source>
        <dbReference type="ARBA" id="ARBA00047899"/>
    </source>
</evidence>
<evidence type="ECO:0000256" key="12">
    <source>
        <dbReference type="ARBA" id="ARBA00024334"/>
    </source>
</evidence>
<evidence type="ECO:0000256" key="10">
    <source>
        <dbReference type="ARBA" id="ARBA00022837"/>
    </source>
</evidence>
<dbReference type="SMART" id="SM00220">
    <property type="entry name" value="S_TKc"/>
    <property type="match status" value="1"/>
</dbReference>
<keyword evidence="10" id="KW-0106">Calcium</keyword>
<name>A0A1R2BC33_9CILI</name>
<comment type="subunit">
    <text evidence="2">Monomer.</text>
</comment>
<reference evidence="18 19" key="1">
    <citation type="submission" date="2016-11" db="EMBL/GenBank/DDBJ databases">
        <title>The macronuclear genome of Stentor coeruleus: a giant cell with tiny introns.</title>
        <authorList>
            <person name="Slabodnick M."/>
            <person name="Ruby J.G."/>
            <person name="Reiff S.B."/>
            <person name="Swart E.C."/>
            <person name="Gosai S."/>
            <person name="Prabakaran S."/>
            <person name="Witkowska E."/>
            <person name="Larue G.E."/>
            <person name="Fisher S."/>
            <person name="Freeman R.M."/>
            <person name="Gunawardena J."/>
            <person name="Chu W."/>
            <person name="Stover N.A."/>
            <person name="Gregory B.D."/>
            <person name="Nowacki M."/>
            <person name="Derisi J."/>
            <person name="Roy S.W."/>
            <person name="Marshall W.F."/>
            <person name="Sood P."/>
        </authorList>
    </citation>
    <scope>NUCLEOTIDE SEQUENCE [LARGE SCALE GENOMIC DNA]</scope>
    <source>
        <strain evidence="18">WM001</strain>
    </source>
</reference>
<dbReference type="PROSITE" id="PS00018">
    <property type="entry name" value="EF_HAND_1"/>
    <property type="match status" value="1"/>
</dbReference>
<dbReference type="PROSITE" id="PS50011">
    <property type="entry name" value="PROTEIN_KINASE_DOM"/>
    <property type="match status" value="1"/>
</dbReference>
<dbReference type="Proteomes" id="UP000187209">
    <property type="component" value="Unassembled WGS sequence"/>
</dbReference>
<comment type="catalytic activity">
    <reaction evidence="14">
        <text>L-seryl-[protein] + ATP = O-phospho-L-seryl-[protein] + ADP + H(+)</text>
        <dbReference type="Rhea" id="RHEA:17989"/>
        <dbReference type="Rhea" id="RHEA-COMP:9863"/>
        <dbReference type="Rhea" id="RHEA-COMP:11604"/>
        <dbReference type="ChEBI" id="CHEBI:15378"/>
        <dbReference type="ChEBI" id="CHEBI:29999"/>
        <dbReference type="ChEBI" id="CHEBI:30616"/>
        <dbReference type="ChEBI" id="CHEBI:83421"/>
        <dbReference type="ChEBI" id="CHEBI:456216"/>
        <dbReference type="EC" id="2.7.11.1"/>
    </reaction>
</comment>
<evidence type="ECO:0000256" key="5">
    <source>
        <dbReference type="ARBA" id="ARBA00022679"/>
    </source>
</evidence>
<dbReference type="EMBL" id="MPUH01000757">
    <property type="protein sequence ID" value="OMJ74351.1"/>
    <property type="molecule type" value="Genomic_DNA"/>
</dbReference>
<evidence type="ECO:0000313" key="18">
    <source>
        <dbReference type="EMBL" id="OMJ74351.1"/>
    </source>
</evidence>
<evidence type="ECO:0000256" key="7">
    <source>
        <dbReference type="ARBA" id="ARBA00022737"/>
    </source>
</evidence>
<dbReference type="PROSITE" id="PS00108">
    <property type="entry name" value="PROTEIN_KINASE_ST"/>
    <property type="match status" value="1"/>
</dbReference>
<proteinExistence type="inferred from homology"/>
<dbReference type="OrthoDB" id="541276at2759"/>
<dbReference type="SUPFAM" id="SSF56112">
    <property type="entry name" value="Protein kinase-like (PK-like)"/>
    <property type="match status" value="1"/>
</dbReference>
<comment type="caution">
    <text evidence="18">The sequence shown here is derived from an EMBL/GenBank/DDBJ whole genome shotgun (WGS) entry which is preliminary data.</text>
</comment>
<accession>A0A1R2BC33</accession>
<evidence type="ECO:0000256" key="14">
    <source>
        <dbReference type="ARBA" id="ARBA00048679"/>
    </source>
</evidence>
<dbReference type="InterPro" id="IPR002048">
    <property type="entry name" value="EF_hand_dom"/>
</dbReference>
<feature type="binding site" evidence="15">
    <location>
        <position position="75"/>
    </location>
    <ligand>
        <name>ATP</name>
        <dbReference type="ChEBI" id="CHEBI:30616"/>
    </ligand>
</feature>
<dbReference type="InterPro" id="IPR018247">
    <property type="entry name" value="EF_Hand_1_Ca_BS"/>
</dbReference>
<evidence type="ECO:0000313" key="19">
    <source>
        <dbReference type="Proteomes" id="UP000187209"/>
    </source>
</evidence>
<evidence type="ECO:0000256" key="15">
    <source>
        <dbReference type="PROSITE-ProRule" id="PRU10141"/>
    </source>
</evidence>
<gene>
    <name evidence="18" type="ORF">SteCoe_26740</name>
</gene>
<dbReference type="InterPro" id="IPR000719">
    <property type="entry name" value="Prot_kinase_dom"/>
</dbReference>
<dbReference type="PROSITE" id="PS50222">
    <property type="entry name" value="EF_HAND_2"/>
    <property type="match status" value="1"/>
</dbReference>
<keyword evidence="5" id="KW-0808">Transferase</keyword>
<sequence length="512" mass="59990">MGCAASLKPKKSNKNNHLIESNTPIPKKIITQLTASATLLDYSFIKALGTGAFSHVLLCIHTPTQQFRALKCIKKEALVPQQLNLIYKVQEAYLLRKIDHPNIIKCYEVFEDNDYAYLSLEYCPGGSLLKHFKEQKWFCEDYVCNIISQILSALAYIHEHKIMHRDIKANNVFIMDKDRVNVKIGDFGSACRLKRGQKGKGCFGTSYYIAPETLKGMYNEKVDIWSCGILLFILMTGEAPYIGQNTLEIKRQILQNPFTKEKWTLKIKEKLVFDLLESMLEINPEERFSAKQALMHPWITKYKKILRSKDQIYTNTFSDYYFNKIHQNASLYIAAYLVKIKEIEDFNKKFPKIHNINNKQHRLKKHFLPNIKNYSKNSNSFYYKQINLRNTFQTNTKTTQNFFLFKPFIEKNFTNKNFLSLSESILSSLSFEKYTYSECIISVFNMFDTDQDGFISLKDIQNTLGNLNIFDENIRKANKLYRINKFISRKKFVDLIQGYSGYRRENRVENIE</sequence>
<dbReference type="GO" id="GO:0005509">
    <property type="term" value="F:calcium ion binding"/>
    <property type="evidence" value="ECO:0007669"/>
    <property type="project" value="InterPro"/>
</dbReference>
<keyword evidence="6" id="KW-0479">Metal-binding</keyword>
<organism evidence="18 19">
    <name type="scientific">Stentor coeruleus</name>
    <dbReference type="NCBI Taxonomy" id="5963"/>
    <lineage>
        <taxon>Eukaryota</taxon>
        <taxon>Sar</taxon>
        <taxon>Alveolata</taxon>
        <taxon>Ciliophora</taxon>
        <taxon>Postciliodesmatophora</taxon>
        <taxon>Heterotrichea</taxon>
        <taxon>Heterotrichida</taxon>
        <taxon>Stentoridae</taxon>
        <taxon>Stentor</taxon>
    </lineage>
</organism>
<evidence type="ECO:0000256" key="6">
    <source>
        <dbReference type="ARBA" id="ARBA00022723"/>
    </source>
</evidence>
<dbReference type="Gene3D" id="1.10.238.10">
    <property type="entry name" value="EF-hand"/>
    <property type="match status" value="1"/>
</dbReference>
<dbReference type="Pfam" id="PF13405">
    <property type="entry name" value="EF-hand_6"/>
    <property type="match status" value="1"/>
</dbReference>
<dbReference type="GO" id="GO:0004674">
    <property type="term" value="F:protein serine/threonine kinase activity"/>
    <property type="evidence" value="ECO:0007669"/>
    <property type="project" value="UniProtKB-KW"/>
</dbReference>
<evidence type="ECO:0000256" key="1">
    <source>
        <dbReference type="ARBA" id="ARBA00001946"/>
    </source>
</evidence>
<dbReference type="GO" id="GO:0005634">
    <property type="term" value="C:nucleus"/>
    <property type="evidence" value="ECO:0007669"/>
    <property type="project" value="TreeGrafter"/>
</dbReference>
<dbReference type="InterPro" id="IPR011992">
    <property type="entry name" value="EF-hand-dom_pair"/>
</dbReference>
<feature type="domain" description="EF-hand" evidence="17">
    <location>
        <begin position="435"/>
        <end position="470"/>
    </location>
</feature>
<dbReference type="FunFam" id="3.30.200.20:FF:000315">
    <property type="entry name" value="Calcium-dependent protein kinase 3"/>
    <property type="match status" value="1"/>
</dbReference>
<evidence type="ECO:0000256" key="8">
    <source>
        <dbReference type="ARBA" id="ARBA00022741"/>
    </source>
</evidence>
<dbReference type="InterPro" id="IPR017441">
    <property type="entry name" value="Protein_kinase_ATP_BS"/>
</dbReference>
<dbReference type="EC" id="2.7.11.1" evidence="3"/>
<keyword evidence="9" id="KW-0418">Kinase</keyword>
<evidence type="ECO:0000256" key="2">
    <source>
        <dbReference type="ARBA" id="ARBA00011245"/>
    </source>
</evidence>
<evidence type="ECO:0000259" key="17">
    <source>
        <dbReference type="PROSITE" id="PS50222"/>
    </source>
</evidence>
<evidence type="ECO:0000259" key="16">
    <source>
        <dbReference type="PROSITE" id="PS50011"/>
    </source>
</evidence>
<dbReference type="GO" id="GO:0005524">
    <property type="term" value="F:ATP binding"/>
    <property type="evidence" value="ECO:0007669"/>
    <property type="project" value="UniProtKB-UniRule"/>
</dbReference>
<comment type="similarity">
    <text evidence="12">Belongs to the protein kinase superfamily. Ser/Thr protein kinase family. CDPK subfamily.</text>
</comment>
<dbReference type="FunFam" id="1.10.510.10:FF:000571">
    <property type="entry name" value="Maternal embryonic leucine zipper kinase"/>
    <property type="match status" value="1"/>
</dbReference>
<dbReference type="InterPro" id="IPR008271">
    <property type="entry name" value="Ser/Thr_kinase_AS"/>
</dbReference>
<keyword evidence="7" id="KW-0677">Repeat</keyword>
<evidence type="ECO:0000256" key="3">
    <source>
        <dbReference type="ARBA" id="ARBA00012513"/>
    </source>
</evidence>
<comment type="cofactor">
    <cofactor evidence="1">
        <name>Mg(2+)</name>
        <dbReference type="ChEBI" id="CHEBI:18420"/>
    </cofactor>
</comment>
<keyword evidence="4" id="KW-0723">Serine/threonine-protein kinase</keyword>
<protein>
    <recommendedName>
        <fullName evidence="3">non-specific serine/threonine protein kinase</fullName>
        <ecNumber evidence="3">2.7.11.1</ecNumber>
    </recommendedName>
</protein>
<dbReference type="Pfam" id="PF00069">
    <property type="entry name" value="Pkinase"/>
    <property type="match status" value="1"/>
</dbReference>
<evidence type="ECO:0000256" key="4">
    <source>
        <dbReference type="ARBA" id="ARBA00022527"/>
    </source>
</evidence>
<keyword evidence="19" id="KW-1185">Reference proteome</keyword>